<name>A0A1L3ML31_9MICO</name>
<keyword evidence="2" id="KW-0645">Protease</keyword>
<keyword evidence="4" id="KW-1185">Reference proteome</keyword>
<gene>
    <name evidence="2" type="ORF">ASJ30_09110</name>
    <name evidence="3" type="ORF">IGS73_10490</name>
</gene>
<evidence type="ECO:0000313" key="5">
    <source>
        <dbReference type="Proteomes" id="UP000593998"/>
    </source>
</evidence>
<evidence type="ECO:0000256" key="1">
    <source>
        <dbReference type="SAM" id="MobiDB-lite"/>
    </source>
</evidence>
<evidence type="ECO:0000313" key="4">
    <source>
        <dbReference type="Proteomes" id="UP000182938"/>
    </source>
</evidence>
<feature type="compositionally biased region" description="Basic and acidic residues" evidence="1">
    <location>
        <begin position="43"/>
        <end position="59"/>
    </location>
</feature>
<dbReference type="AlphaFoldDB" id="A0A1L3ML31"/>
<evidence type="ECO:0000313" key="3">
    <source>
        <dbReference type="EMBL" id="QOK24618.1"/>
    </source>
</evidence>
<evidence type="ECO:0000313" key="2">
    <source>
        <dbReference type="EMBL" id="APH03105.1"/>
    </source>
</evidence>
<dbReference type="GO" id="GO:0004177">
    <property type="term" value="F:aminopeptidase activity"/>
    <property type="evidence" value="ECO:0007669"/>
    <property type="project" value="UniProtKB-KW"/>
</dbReference>
<organism evidence="2 4">
    <name type="scientific">Janibacter indicus</name>
    <dbReference type="NCBI Taxonomy" id="857417"/>
    <lineage>
        <taxon>Bacteria</taxon>
        <taxon>Bacillati</taxon>
        <taxon>Actinomycetota</taxon>
        <taxon>Actinomycetes</taxon>
        <taxon>Micrococcales</taxon>
        <taxon>Intrasporangiaceae</taxon>
        <taxon>Janibacter</taxon>
    </lineage>
</organism>
<dbReference type="EMBL" id="CP062789">
    <property type="protein sequence ID" value="QOK24618.1"/>
    <property type="molecule type" value="Genomic_DNA"/>
</dbReference>
<sequence>MAYWFNIETQQVETDDNRSQGEDVMGPYETEAEAAAALATARAKTEAWDEEDRKEREWQTGDAGA</sequence>
<dbReference type="Proteomes" id="UP000182938">
    <property type="component" value="Chromosome"/>
</dbReference>
<dbReference type="EMBL" id="CP013290">
    <property type="protein sequence ID" value="APH03105.1"/>
    <property type="molecule type" value="Genomic_DNA"/>
</dbReference>
<reference evidence="3 5" key="2">
    <citation type="submission" date="2020-10" db="EMBL/GenBank/DDBJ databases">
        <title>Janibacter indicus TT2 genome sequence.</title>
        <authorList>
            <person name="Lee K."/>
            <person name="Ganzorig M."/>
        </authorList>
    </citation>
    <scope>NUCLEOTIDE SEQUENCE [LARGE SCALE GENOMIC DNA]</scope>
    <source>
        <strain evidence="3 5">TT2</strain>
    </source>
</reference>
<keyword evidence="2" id="KW-0031">Aminopeptidase</keyword>
<accession>A0A1L3ML31</accession>
<feature type="region of interest" description="Disordered" evidence="1">
    <location>
        <begin position="43"/>
        <end position="65"/>
    </location>
</feature>
<dbReference type="Proteomes" id="UP000593998">
    <property type="component" value="Chromosome"/>
</dbReference>
<reference evidence="2 4" key="1">
    <citation type="submission" date="2015-11" db="EMBL/GenBank/DDBJ databases">
        <authorList>
            <person name="Zhang Y."/>
            <person name="Guo Z."/>
        </authorList>
    </citation>
    <scope>NUCLEOTIDE SEQUENCE [LARGE SCALE GENOMIC DNA]</scope>
    <source>
        <strain evidence="2 4">YFY001</strain>
    </source>
</reference>
<dbReference type="KEGG" id="jte:ASJ30_09110"/>
<proteinExistence type="predicted"/>
<protein>
    <submittedName>
        <fullName evidence="2">Methionine aminopeptidase</fullName>
    </submittedName>
</protein>
<keyword evidence="2" id="KW-0378">Hydrolase</keyword>